<dbReference type="RefSeq" id="WP_073591139.1">
    <property type="nucleotide sequence ID" value="NZ_FRFD01000017.1"/>
</dbReference>
<proteinExistence type="predicted"/>
<protein>
    <submittedName>
        <fullName evidence="1">Uncharacterized protein</fullName>
    </submittedName>
</protein>
<dbReference type="STRING" id="1121345.SAMN02745217_04518"/>
<dbReference type="EMBL" id="FRFD01000017">
    <property type="protein sequence ID" value="SHO54079.1"/>
    <property type="molecule type" value="Genomic_DNA"/>
</dbReference>
<organism evidence="1 2">
    <name type="scientific">Anaerocolumna xylanovorans DSM 12503</name>
    <dbReference type="NCBI Taxonomy" id="1121345"/>
    <lineage>
        <taxon>Bacteria</taxon>
        <taxon>Bacillati</taxon>
        <taxon>Bacillota</taxon>
        <taxon>Clostridia</taxon>
        <taxon>Lachnospirales</taxon>
        <taxon>Lachnospiraceae</taxon>
        <taxon>Anaerocolumna</taxon>
    </lineage>
</organism>
<evidence type="ECO:0000313" key="2">
    <source>
        <dbReference type="Proteomes" id="UP000184612"/>
    </source>
</evidence>
<accession>A0A1M7YNA0</accession>
<evidence type="ECO:0000313" key="1">
    <source>
        <dbReference type="EMBL" id="SHO54079.1"/>
    </source>
</evidence>
<dbReference type="Proteomes" id="UP000184612">
    <property type="component" value="Unassembled WGS sequence"/>
</dbReference>
<gene>
    <name evidence="1" type="ORF">SAMN02745217_04518</name>
</gene>
<dbReference type="AlphaFoldDB" id="A0A1M7YNA0"/>
<name>A0A1M7YNA0_9FIRM</name>
<sequence>MDSDNKRNNSLSPEGFKELVEYFSHQKSGYAAKASEIQTYLQDTYKFTSGKVTGIIKRANERKIIVKTGRGEYKLSLNDGEIESMVANDVINRVSDEIKNAIKKIETIVAQEIRSIEPNDIVRIQKVIKLLDQINV</sequence>
<reference evidence="1 2" key="1">
    <citation type="submission" date="2016-12" db="EMBL/GenBank/DDBJ databases">
        <authorList>
            <person name="Song W.-J."/>
            <person name="Kurnit D.M."/>
        </authorList>
    </citation>
    <scope>NUCLEOTIDE SEQUENCE [LARGE SCALE GENOMIC DNA]</scope>
    <source>
        <strain evidence="1 2">DSM 12503</strain>
    </source>
</reference>
<keyword evidence="2" id="KW-1185">Reference proteome</keyword>